<keyword evidence="1" id="KW-0812">Transmembrane</keyword>
<feature type="transmembrane region" description="Helical" evidence="1">
    <location>
        <begin position="205"/>
        <end position="226"/>
    </location>
</feature>
<accession>A0A645E223</accession>
<evidence type="ECO:0000313" key="2">
    <source>
        <dbReference type="EMBL" id="MPM95599.1"/>
    </source>
</evidence>
<keyword evidence="1" id="KW-1133">Transmembrane helix</keyword>
<feature type="transmembrane region" description="Helical" evidence="1">
    <location>
        <begin position="47"/>
        <end position="65"/>
    </location>
</feature>
<feature type="transmembrane region" description="Helical" evidence="1">
    <location>
        <begin position="93"/>
        <end position="118"/>
    </location>
</feature>
<proteinExistence type="predicted"/>
<feature type="transmembrane region" description="Helical" evidence="1">
    <location>
        <begin position="138"/>
        <end position="158"/>
    </location>
</feature>
<evidence type="ECO:0000256" key="1">
    <source>
        <dbReference type="SAM" id="Phobius"/>
    </source>
</evidence>
<dbReference type="AlphaFoldDB" id="A0A645E223"/>
<gene>
    <name evidence="2" type="ORF">SDC9_142754</name>
</gene>
<dbReference type="EMBL" id="VSSQ01042073">
    <property type="protein sequence ID" value="MPM95599.1"/>
    <property type="molecule type" value="Genomic_DNA"/>
</dbReference>
<name>A0A645E223_9ZZZZ</name>
<protein>
    <submittedName>
        <fullName evidence="2">Uncharacterized protein</fullName>
    </submittedName>
</protein>
<sequence length="227" mass="25705">MEFTLGAVGGLGTALYFCLNFDALGDIANIIQANGGVWTPLGERADLYAWIALGLIMVTSLQYLFQSEYRKKVKPGSKSDLIGKGFELLEQPFYSYIPLVLILLGGVKMAQIVAFFVLFWVSVQKDFFERFMAAKNRFLWLVILVGGAVAVLVGEILLPSSYSAWQVWLMYCVLYELFELFWMFRPEALKELRAGGKVFRRMSEPLVHGWFLLQIAVLLVIGAFVFR</sequence>
<reference evidence="2" key="1">
    <citation type="submission" date="2019-08" db="EMBL/GenBank/DDBJ databases">
        <authorList>
            <person name="Kucharzyk K."/>
            <person name="Murdoch R.W."/>
            <person name="Higgins S."/>
            <person name="Loffler F."/>
        </authorList>
    </citation>
    <scope>NUCLEOTIDE SEQUENCE</scope>
</reference>
<comment type="caution">
    <text evidence="2">The sequence shown here is derived from an EMBL/GenBank/DDBJ whole genome shotgun (WGS) entry which is preliminary data.</text>
</comment>
<feature type="transmembrane region" description="Helical" evidence="1">
    <location>
        <begin position="164"/>
        <end position="184"/>
    </location>
</feature>
<organism evidence="2">
    <name type="scientific">bioreactor metagenome</name>
    <dbReference type="NCBI Taxonomy" id="1076179"/>
    <lineage>
        <taxon>unclassified sequences</taxon>
        <taxon>metagenomes</taxon>
        <taxon>ecological metagenomes</taxon>
    </lineage>
</organism>
<keyword evidence="1" id="KW-0472">Membrane</keyword>